<dbReference type="Pfam" id="PF04434">
    <property type="entry name" value="SWIM"/>
    <property type="match status" value="1"/>
</dbReference>
<dbReference type="InterPro" id="IPR007527">
    <property type="entry name" value="Znf_SWIM"/>
</dbReference>
<feature type="domain" description="SWIM-type" evidence="2">
    <location>
        <begin position="54"/>
        <end position="91"/>
    </location>
</feature>
<keyword evidence="1" id="KW-0862">Zinc</keyword>
<accession>A0A833EAN2</accession>
<proteinExistence type="predicted"/>
<dbReference type="GO" id="GO:0008270">
    <property type="term" value="F:zinc ion binding"/>
    <property type="evidence" value="ECO:0007669"/>
    <property type="project" value="UniProtKB-KW"/>
</dbReference>
<gene>
    <name evidence="3" type="ORF">EYH50_01850</name>
</gene>
<evidence type="ECO:0000256" key="1">
    <source>
        <dbReference type="PROSITE-ProRule" id="PRU00325"/>
    </source>
</evidence>
<dbReference type="EMBL" id="DQVR01000039">
    <property type="protein sequence ID" value="HIQ23777.1"/>
    <property type="molecule type" value="Genomic_DNA"/>
</dbReference>
<dbReference type="PROSITE" id="PS50966">
    <property type="entry name" value="ZF_SWIM"/>
    <property type="match status" value="1"/>
</dbReference>
<evidence type="ECO:0000313" key="4">
    <source>
        <dbReference type="Proteomes" id="UP000600071"/>
    </source>
</evidence>
<reference evidence="3" key="1">
    <citation type="journal article" date="2020" name="ISME J.">
        <title>Gammaproteobacteria mediating utilization of methyl-, sulfur- and petroleum organic compounds in deep ocean hydrothermal plumes.</title>
        <authorList>
            <person name="Zhou Z."/>
            <person name="Liu Y."/>
            <person name="Pan J."/>
            <person name="Cron B.R."/>
            <person name="Toner B.M."/>
            <person name="Anantharaman K."/>
            <person name="Breier J.A."/>
            <person name="Dick G.J."/>
            <person name="Li M."/>
        </authorList>
    </citation>
    <scope>NUCLEOTIDE SEQUENCE</scope>
    <source>
        <strain evidence="3">SZUA-1523</strain>
    </source>
</reference>
<keyword evidence="1" id="KW-0863">Zinc-finger</keyword>
<evidence type="ECO:0000313" key="3">
    <source>
        <dbReference type="EMBL" id="HIQ23777.1"/>
    </source>
</evidence>
<name>A0A833EAN2_9CREN</name>
<keyword evidence="1" id="KW-0479">Metal-binding</keyword>
<protein>
    <submittedName>
        <fullName evidence="3">Metal-binding protein</fullName>
    </submittedName>
</protein>
<organism evidence="3 4">
    <name type="scientific">Pyrodictium delaneyi</name>
    <dbReference type="NCBI Taxonomy" id="1273541"/>
    <lineage>
        <taxon>Archaea</taxon>
        <taxon>Thermoproteota</taxon>
        <taxon>Thermoprotei</taxon>
        <taxon>Desulfurococcales</taxon>
        <taxon>Pyrodictiaceae</taxon>
        <taxon>Pyrodictium</taxon>
    </lineage>
</organism>
<sequence length="136" mass="15501">MTMTSRLSELRRRIRERGEEGKGAEAAAAREMRAVRVSASPVELWIVLGRESDYVVIPGTYCSCPHFTIRVVGQEIEEPCYHLVAVEIARRSGRYHDLSAALDSEKLVDILLETIFEGRTRTLRRILYQYCSVSEP</sequence>
<dbReference type="AlphaFoldDB" id="A0A833EAN2"/>
<comment type="caution">
    <text evidence="3">The sequence shown here is derived from an EMBL/GenBank/DDBJ whole genome shotgun (WGS) entry which is preliminary data.</text>
</comment>
<evidence type="ECO:0000259" key="2">
    <source>
        <dbReference type="PROSITE" id="PS50966"/>
    </source>
</evidence>
<dbReference type="Proteomes" id="UP000600071">
    <property type="component" value="Unassembled WGS sequence"/>
</dbReference>